<comment type="similarity">
    <text evidence="6">Belongs to the ABC-4 integral membrane protein family.</text>
</comment>
<feature type="transmembrane region" description="Helical" evidence="7">
    <location>
        <begin position="20"/>
        <end position="43"/>
    </location>
</feature>
<evidence type="ECO:0000256" key="7">
    <source>
        <dbReference type="SAM" id="Phobius"/>
    </source>
</evidence>
<evidence type="ECO:0000256" key="4">
    <source>
        <dbReference type="ARBA" id="ARBA00022989"/>
    </source>
</evidence>
<dbReference type="InterPro" id="IPR003838">
    <property type="entry name" value="ABC3_permease_C"/>
</dbReference>
<dbReference type="Pfam" id="PF12704">
    <property type="entry name" value="MacB_PCD"/>
    <property type="match status" value="1"/>
</dbReference>
<proteinExistence type="inferred from homology"/>
<dbReference type="Proteomes" id="UP001216907">
    <property type="component" value="Unassembled WGS sequence"/>
</dbReference>
<keyword evidence="3 7" id="KW-0812">Transmembrane</keyword>
<comment type="caution">
    <text evidence="10">The sequence shown here is derived from an EMBL/GenBank/DDBJ whole genome shotgun (WGS) entry which is preliminary data.</text>
</comment>
<dbReference type="InterPro" id="IPR025857">
    <property type="entry name" value="MacB_PCD"/>
</dbReference>
<feature type="domain" description="MacB-like periplasmic core" evidence="9">
    <location>
        <begin position="22"/>
        <end position="243"/>
    </location>
</feature>
<evidence type="ECO:0000259" key="9">
    <source>
        <dbReference type="Pfam" id="PF12704"/>
    </source>
</evidence>
<keyword evidence="4 7" id="KW-1133">Transmembrane helix</keyword>
<feature type="transmembrane region" description="Helical" evidence="7">
    <location>
        <begin position="276"/>
        <end position="304"/>
    </location>
</feature>
<dbReference type="PANTHER" id="PTHR30572">
    <property type="entry name" value="MEMBRANE COMPONENT OF TRANSPORTER-RELATED"/>
    <property type="match status" value="1"/>
</dbReference>
<feature type="transmembrane region" description="Helical" evidence="7">
    <location>
        <begin position="366"/>
        <end position="388"/>
    </location>
</feature>
<comment type="subcellular location">
    <subcellularLocation>
        <location evidence="1">Cell membrane</location>
        <topology evidence="1">Multi-pass membrane protein</topology>
    </subcellularLocation>
</comment>
<protein>
    <submittedName>
        <fullName evidence="10">ABC transporter permease</fullName>
    </submittedName>
</protein>
<name>A0ABT6FCE6_9BACT</name>
<evidence type="ECO:0000256" key="5">
    <source>
        <dbReference type="ARBA" id="ARBA00023136"/>
    </source>
</evidence>
<keyword evidence="11" id="KW-1185">Reference proteome</keyword>
<evidence type="ECO:0000256" key="1">
    <source>
        <dbReference type="ARBA" id="ARBA00004651"/>
    </source>
</evidence>
<evidence type="ECO:0000313" key="11">
    <source>
        <dbReference type="Proteomes" id="UP001216907"/>
    </source>
</evidence>
<dbReference type="PANTHER" id="PTHR30572:SF4">
    <property type="entry name" value="ABC TRANSPORTER PERMEASE YTRF"/>
    <property type="match status" value="1"/>
</dbReference>
<dbReference type="EMBL" id="JARRAG010000002">
    <property type="protein sequence ID" value="MDG3005210.1"/>
    <property type="molecule type" value="Genomic_DNA"/>
</dbReference>
<sequence length="405" mass="43786">MRIALANMGNAFEQIWAHRLRSMLTVLGIVIAVTSTLTVVGVVQGFTRYVAEFLQGLGTNAMWVWPERPAGEAGRRLGRIAMDERDLVAIGQNCPALRRLSPLVRSPAVLVQSGREEMRAALEGVSADYLTIRNFDVASGRPFSVVDVEERRAVCMLGREVARKLELGDDAVGRSLLIEGRRFSVVGVLSEKGSFLGNSQDELILIPYTMALKMYPAQLRRLAATAQATSEKAVPEARAQIVNLLRRRHRLDANQPNDFNVRTQDEILDAFNSMSLVATAVLAGIVGVSLLVGGIGVMNVMLVSVTERTREIGLRKAVGARRRDILLQFLIEAVSLSLLGGSAGVALGYGLCSLASLHPQMVDVVIPLWAVALGFGVSTMTGVVFGLVPAIKASLLNPIDALRHE</sequence>
<accession>A0ABT6FCE6</accession>
<feature type="domain" description="ABC3 transporter permease C-terminal" evidence="8">
    <location>
        <begin position="285"/>
        <end position="397"/>
    </location>
</feature>
<organism evidence="10 11">
    <name type="scientific">Paludisphaera mucosa</name>
    <dbReference type="NCBI Taxonomy" id="3030827"/>
    <lineage>
        <taxon>Bacteria</taxon>
        <taxon>Pseudomonadati</taxon>
        <taxon>Planctomycetota</taxon>
        <taxon>Planctomycetia</taxon>
        <taxon>Isosphaerales</taxon>
        <taxon>Isosphaeraceae</taxon>
        <taxon>Paludisphaera</taxon>
    </lineage>
</organism>
<dbReference type="RefSeq" id="WP_277861555.1">
    <property type="nucleotide sequence ID" value="NZ_JARRAG010000002.1"/>
</dbReference>
<dbReference type="InterPro" id="IPR050250">
    <property type="entry name" value="Macrolide_Exporter_MacB"/>
</dbReference>
<evidence type="ECO:0000256" key="6">
    <source>
        <dbReference type="ARBA" id="ARBA00038076"/>
    </source>
</evidence>
<feature type="transmembrane region" description="Helical" evidence="7">
    <location>
        <begin position="325"/>
        <end position="346"/>
    </location>
</feature>
<keyword evidence="2" id="KW-1003">Cell membrane</keyword>
<evidence type="ECO:0000313" key="10">
    <source>
        <dbReference type="EMBL" id="MDG3005210.1"/>
    </source>
</evidence>
<keyword evidence="5 7" id="KW-0472">Membrane</keyword>
<evidence type="ECO:0000256" key="3">
    <source>
        <dbReference type="ARBA" id="ARBA00022692"/>
    </source>
</evidence>
<dbReference type="Pfam" id="PF02687">
    <property type="entry name" value="FtsX"/>
    <property type="match status" value="1"/>
</dbReference>
<evidence type="ECO:0000259" key="8">
    <source>
        <dbReference type="Pfam" id="PF02687"/>
    </source>
</evidence>
<reference evidence="10 11" key="1">
    <citation type="submission" date="2023-03" db="EMBL/GenBank/DDBJ databases">
        <title>Paludisphaera mucosa sp. nov. a novel planctomycete from northern fen.</title>
        <authorList>
            <person name="Ivanova A."/>
        </authorList>
    </citation>
    <scope>NUCLEOTIDE SEQUENCE [LARGE SCALE GENOMIC DNA]</scope>
    <source>
        <strain evidence="10 11">Pla2</strain>
    </source>
</reference>
<gene>
    <name evidence="10" type="ORF">PZE19_15585</name>
</gene>
<evidence type="ECO:0000256" key="2">
    <source>
        <dbReference type="ARBA" id="ARBA00022475"/>
    </source>
</evidence>